<reference evidence="2 3" key="1">
    <citation type="submission" date="2016-10" db="EMBL/GenBank/DDBJ databases">
        <title>Silvanigrella aquatica sp. nov., isolated from a freshwater lake located in the Black Forest, Germany, description of Silvanigrellaceae fam. nov., Silvanigrellales ord. nov., reclassification of the order Bdellovibrionales in the class Oligoflexia, reclassification of the families Bacteriovoracaceae and Halobacteriovoraceae in the new order Bacteriovoracales ord. nov., and reclassification of the family Pseudobacteriovoracaceae in the order Oligoflexiales.</title>
        <authorList>
            <person name="Hahn M.W."/>
            <person name="Schmidt J."/>
            <person name="Koll U."/>
            <person name="Rohde M."/>
            <person name="Verbag S."/>
            <person name="Pitt A."/>
            <person name="Nakai R."/>
            <person name="Naganuma T."/>
            <person name="Lang E."/>
        </authorList>
    </citation>
    <scope>NUCLEOTIDE SEQUENCE [LARGE SCALE GENOMIC DNA]</scope>
    <source>
        <strain evidence="2 3">MWH-Nonnen-W8red</strain>
    </source>
</reference>
<sequence length="166" mass="19293">MQKPLIDYLPSRFWLMKTEPDVFSFSDLEQRLGQCEQWDGVRNYQARNFMMQEMKVGDKILFYHSNAQPSGIAGLAEVVEAAKPDLTALNPKSEYYDPKATPENPRWYAVTVGKPKKLHRFVSLAELREYEPLKEMLLLRKGQRLSILPVSQTEFNHILQLAILHK</sequence>
<dbReference type="CDD" id="cd21133">
    <property type="entry name" value="EVE"/>
    <property type="match status" value="1"/>
</dbReference>
<dbReference type="Gene3D" id="3.10.590.10">
    <property type="entry name" value="ph1033 like domains"/>
    <property type="match status" value="1"/>
</dbReference>
<evidence type="ECO:0000259" key="1">
    <source>
        <dbReference type="Pfam" id="PF01878"/>
    </source>
</evidence>
<evidence type="ECO:0000313" key="3">
    <source>
        <dbReference type="Proteomes" id="UP000184731"/>
    </source>
</evidence>
<gene>
    <name evidence="2" type="ORF">AXG55_06210</name>
</gene>
<dbReference type="InterPro" id="IPR002740">
    <property type="entry name" value="EVE_domain"/>
</dbReference>
<dbReference type="PANTHER" id="PTHR14087">
    <property type="entry name" value="THYMOCYTE NUCLEAR PROTEIN 1"/>
    <property type="match status" value="1"/>
</dbReference>
<dbReference type="EMBL" id="CP017834">
    <property type="protein sequence ID" value="APJ03521.1"/>
    <property type="molecule type" value="Genomic_DNA"/>
</dbReference>
<organism evidence="2 3">
    <name type="scientific">Silvanigrella aquatica</name>
    <dbReference type="NCBI Taxonomy" id="1915309"/>
    <lineage>
        <taxon>Bacteria</taxon>
        <taxon>Pseudomonadati</taxon>
        <taxon>Bdellovibrionota</taxon>
        <taxon>Oligoflexia</taxon>
        <taxon>Silvanigrellales</taxon>
        <taxon>Silvanigrellaceae</taxon>
        <taxon>Silvanigrella</taxon>
    </lineage>
</organism>
<dbReference type="SUPFAM" id="SSF88697">
    <property type="entry name" value="PUA domain-like"/>
    <property type="match status" value="1"/>
</dbReference>
<proteinExistence type="predicted"/>
<dbReference type="Pfam" id="PF01878">
    <property type="entry name" value="EVE"/>
    <property type="match status" value="1"/>
</dbReference>
<dbReference type="InterPro" id="IPR015947">
    <property type="entry name" value="PUA-like_sf"/>
</dbReference>
<evidence type="ECO:0000313" key="2">
    <source>
        <dbReference type="EMBL" id="APJ03521.1"/>
    </source>
</evidence>
<keyword evidence="3" id="KW-1185">Reference proteome</keyword>
<dbReference type="InterPro" id="IPR047197">
    <property type="entry name" value="THYN1-like_EVE"/>
</dbReference>
<feature type="domain" description="EVE" evidence="1">
    <location>
        <begin position="12"/>
        <end position="161"/>
    </location>
</feature>
<protein>
    <submittedName>
        <fullName evidence="2">EVE domain-containing protein</fullName>
    </submittedName>
</protein>
<dbReference type="OrthoDB" id="5293701at2"/>
<dbReference type="Proteomes" id="UP000184731">
    <property type="component" value="Chromosome"/>
</dbReference>
<name>A0A1L4CZZ3_9BACT</name>
<accession>A0A1L4CZZ3</accession>
<dbReference type="InterPro" id="IPR052181">
    <property type="entry name" value="5hmC_binding"/>
</dbReference>
<dbReference type="AlphaFoldDB" id="A0A1L4CZZ3"/>
<dbReference type="STRING" id="1915309.AXG55_06210"/>
<dbReference type="PANTHER" id="PTHR14087:SF7">
    <property type="entry name" value="THYMOCYTE NUCLEAR PROTEIN 1"/>
    <property type="match status" value="1"/>
</dbReference>
<dbReference type="KEGG" id="saqi:AXG55_06210"/>